<keyword evidence="3" id="KW-1185">Reference proteome</keyword>
<evidence type="ECO:0000313" key="3">
    <source>
        <dbReference type="Proteomes" id="UP000176288"/>
    </source>
</evidence>
<dbReference type="Pfam" id="PF01564">
    <property type="entry name" value="Spermine_synth"/>
    <property type="match status" value="1"/>
</dbReference>
<dbReference type="PANTHER" id="PTHR43317:SF1">
    <property type="entry name" value="THERMOSPERMINE SYNTHASE ACAULIS5"/>
    <property type="match status" value="1"/>
</dbReference>
<keyword evidence="1" id="KW-0620">Polyamine biosynthesis</keyword>
<dbReference type="PANTHER" id="PTHR43317">
    <property type="entry name" value="THERMOSPERMINE SYNTHASE ACAULIS5"/>
    <property type="match status" value="1"/>
</dbReference>
<reference evidence="2 3" key="1">
    <citation type="submission" date="2016-10" db="EMBL/GenBank/DDBJ databases">
        <title>Actinomyces aegypiusis sp. nov., isolated from the Aegypius monachus in Qinghai Tibet Plateau China.</title>
        <authorList>
            <person name="Wang Y."/>
        </authorList>
    </citation>
    <scope>NUCLEOTIDE SEQUENCE [LARGE SCALE GENOMIC DNA]</scope>
    <source>
        <strain evidence="2 3">VUL4_3</strain>
    </source>
</reference>
<dbReference type="Proteomes" id="UP000176288">
    <property type="component" value="Chromosome"/>
</dbReference>
<dbReference type="OrthoDB" id="8221452at2"/>
<dbReference type="NCBIfam" id="NF037959">
    <property type="entry name" value="MFS_SpdSyn"/>
    <property type="match status" value="1"/>
</dbReference>
<proteinExistence type="predicted"/>
<sequence length="264" mass="29347">MAKTAGMIRWHELPAEEIEISTGTVRLEKVDQQILVYVNGVESSSLHISDPTILDFEYMQYADAVFSAAFKPDQSLEVLHLGGAGCALARAWAHTHPKSQHRVVEIDEKLTQLVRQWFDLPKAPQLKIRAGDAAEVIPTLKDQSFDVIVRDAFSFDTTPASLTDQQAVAHYARILNDLGILIVNCASRPGTLGAQTEYQRLSRYFPEVLAIAPNSVARGNRRGNIIFVGAKVPLPREEIATSLRKLPLPVDIIGRKITDKWLRS</sequence>
<organism evidence="2 3">
    <name type="scientific">Boudabousia tangfeifanii</name>
    <dbReference type="NCBI Taxonomy" id="1912795"/>
    <lineage>
        <taxon>Bacteria</taxon>
        <taxon>Bacillati</taxon>
        <taxon>Actinomycetota</taxon>
        <taxon>Actinomycetes</taxon>
        <taxon>Actinomycetales</taxon>
        <taxon>Actinomycetaceae</taxon>
        <taxon>Boudabousia</taxon>
    </lineage>
</organism>
<dbReference type="EMBL" id="CP017812">
    <property type="protein sequence ID" value="AOZ72854.1"/>
    <property type="molecule type" value="Genomic_DNA"/>
</dbReference>
<dbReference type="SUPFAM" id="SSF53335">
    <property type="entry name" value="S-adenosyl-L-methionine-dependent methyltransferases"/>
    <property type="match status" value="1"/>
</dbReference>
<dbReference type="GO" id="GO:0006596">
    <property type="term" value="P:polyamine biosynthetic process"/>
    <property type="evidence" value="ECO:0007669"/>
    <property type="project" value="UniProtKB-KW"/>
</dbReference>
<dbReference type="AlphaFoldDB" id="A0A1D9MKM0"/>
<dbReference type="RefSeq" id="WP_071164319.1">
    <property type="nucleotide sequence ID" value="NZ_CP017812.1"/>
</dbReference>
<evidence type="ECO:0000256" key="1">
    <source>
        <dbReference type="ARBA" id="ARBA00023115"/>
    </source>
</evidence>
<dbReference type="KEGG" id="avu:BK816_05725"/>
<dbReference type="STRING" id="1912795.BK816_05725"/>
<protein>
    <submittedName>
        <fullName evidence="2">Uncharacterized protein</fullName>
    </submittedName>
</protein>
<dbReference type="Gene3D" id="3.40.50.150">
    <property type="entry name" value="Vaccinia Virus protein VP39"/>
    <property type="match status" value="1"/>
</dbReference>
<dbReference type="InterPro" id="IPR029063">
    <property type="entry name" value="SAM-dependent_MTases_sf"/>
</dbReference>
<accession>A0A1D9MKM0</accession>
<dbReference type="CDD" id="cd02440">
    <property type="entry name" value="AdoMet_MTases"/>
    <property type="match status" value="1"/>
</dbReference>
<evidence type="ECO:0000313" key="2">
    <source>
        <dbReference type="EMBL" id="AOZ72854.1"/>
    </source>
</evidence>
<gene>
    <name evidence="2" type="ORF">BK816_05725</name>
</gene>
<name>A0A1D9MKM0_9ACTO</name>